<dbReference type="Proteomes" id="UP000067626">
    <property type="component" value="Chromosome"/>
</dbReference>
<feature type="signal peptide" evidence="3">
    <location>
        <begin position="1"/>
        <end position="24"/>
    </location>
</feature>
<keyword evidence="2" id="KW-1133">Transmembrane helix</keyword>
<evidence type="ECO:0008006" key="6">
    <source>
        <dbReference type="Google" id="ProtNLM"/>
    </source>
</evidence>
<sequence>MRPRSRILLLASVLSAVVAPTAAAADKLSPTQKFAAAQDMADNGKCEEALPIFRETLKTTQSPNARLYVARCLLALGHLPEAYDEMSATLRDASARADTEPRYAPTRDSAAAELVQIERRVGRLIIAVANPPPGVAVFLDGNEVPQNRVGYPIAVMPGRSSVTVTAPDREPMTRKLAVGAGEIKTVAVALKSVDERGEPSPSSISETTSEPEADTGRRGGGVRIAGYAVAGLGVAGMALFGVTGMMAQSKFKSLEEECGGVRCTDAKYADTVDSGKTLDLLANIGLIAGASALTIGGAMILFGGPSSEVEATAKSQQRPRKALPTTTATAGFSLTPQSASVRCAFTF</sequence>
<dbReference type="RefSeq" id="WP_050434246.1">
    <property type="nucleotide sequence ID" value="NZ_CP012159.1"/>
</dbReference>
<dbReference type="Gene3D" id="1.25.40.10">
    <property type="entry name" value="Tetratricopeptide repeat domain"/>
    <property type="match status" value="1"/>
</dbReference>
<keyword evidence="3" id="KW-0732">Signal</keyword>
<feature type="region of interest" description="Disordered" evidence="1">
    <location>
        <begin position="192"/>
        <end position="220"/>
    </location>
</feature>
<keyword evidence="2" id="KW-0472">Membrane</keyword>
<organism evidence="4 5">
    <name type="scientific">Chondromyces crocatus</name>
    <dbReference type="NCBI Taxonomy" id="52"/>
    <lineage>
        <taxon>Bacteria</taxon>
        <taxon>Pseudomonadati</taxon>
        <taxon>Myxococcota</taxon>
        <taxon>Polyangia</taxon>
        <taxon>Polyangiales</taxon>
        <taxon>Polyangiaceae</taxon>
        <taxon>Chondromyces</taxon>
    </lineage>
</organism>
<dbReference type="STRING" id="52.CMC5_068820"/>
<gene>
    <name evidence="4" type="ORF">CMC5_068820</name>
</gene>
<evidence type="ECO:0000256" key="3">
    <source>
        <dbReference type="SAM" id="SignalP"/>
    </source>
</evidence>
<feature type="compositionally biased region" description="Low complexity" evidence="1">
    <location>
        <begin position="199"/>
        <end position="210"/>
    </location>
</feature>
<keyword evidence="5" id="KW-1185">Reference proteome</keyword>
<dbReference type="KEGG" id="ccro:CMC5_068820"/>
<evidence type="ECO:0000313" key="5">
    <source>
        <dbReference type="Proteomes" id="UP000067626"/>
    </source>
</evidence>
<evidence type="ECO:0000256" key="2">
    <source>
        <dbReference type="SAM" id="Phobius"/>
    </source>
</evidence>
<feature type="transmembrane region" description="Helical" evidence="2">
    <location>
        <begin position="224"/>
        <end position="247"/>
    </location>
</feature>
<accession>A0A0K1EP15</accession>
<dbReference type="EMBL" id="CP012159">
    <property type="protein sequence ID" value="AKT42655.1"/>
    <property type="molecule type" value="Genomic_DNA"/>
</dbReference>
<reference evidence="4 5" key="1">
    <citation type="submission" date="2015-07" db="EMBL/GenBank/DDBJ databases">
        <title>Genome analysis of myxobacterium Chondromyces crocatus Cm c5 reveals a high potential for natural compound synthesis and the genetic basis for the loss of fruiting body formation.</title>
        <authorList>
            <person name="Zaburannyi N."/>
            <person name="Bunk B."/>
            <person name="Maier J."/>
            <person name="Overmann J."/>
            <person name="Mueller R."/>
        </authorList>
    </citation>
    <scope>NUCLEOTIDE SEQUENCE [LARGE SCALE GENOMIC DNA]</scope>
    <source>
        <strain evidence="4 5">Cm c5</strain>
    </source>
</reference>
<dbReference type="InterPro" id="IPR011990">
    <property type="entry name" value="TPR-like_helical_dom_sf"/>
</dbReference>
<protein>
    <recommendedName>
        <fullName evidence="6">PEGA domain-containing protein</fullName>
    </recommendedName>
</protein>
<name>A0A0K1EP15_CHOCO</name>
<dbReference type="OrthoDB" id="5382214at2"/>
<keyword evidence="2" id="KW-0812">Transmembrane</keyword>
<evidence type="ECO:0000313" key="4">
    <source>
        <dbReference type="EMBL" id="AKT42655.1"/>
    </source>
</evidence>
<dbReference type="AlphaFoldDB" id="A0A0K1EP15"/>
<feature type="chain" id="PRO_5005459735" description="PEGA domain-containing protein" evidence="3">
    <location>
        <begin position="25"/>
        <end position="347"/>
    </location>
</feature>
<evidence type="ECO:0000256" key="1">
    <source>
        <dbReference type="SAM" id="MobiDB-lite"/>
    </source>
</evidence>
<feature type="transmembrane region" description="Helical" evidence="2">
    <location>
        <begin position="280"/>
        <end position="302"/>
    </location>
</feature>
<proteinExistence type="predicted"/>